<evidence type="ECO:0000313" key="9">
    <source>
        <dbReference type="Proteomes" id="UP000094527"/>
    </source>
</evidence>
<feature type="compositionally biased region" description="Basic and acidic residues" evidence="7">
    <location>
        <begin position="105"/>
        <end position="117"/>
    </location>
</feature>
<dbReference type="AlphaFoldDB" id="A0A1D2N6F4"/>
<dbReference type="Proteomes" id="UP000094527">
    <property type="component" value="Unassembled WGS sequence"/>
</dbReference>
<evidence type="ECO:0000256" key="6">
    <source>
        <dbReference type="ARBA" id="ARBA00038019"/>
    </source>
</evidence>
<keyword evidence="4" id="KW-0508">mRNA splicing</keyword>
<keyword evidence="9" id="KW-1185">Reference proteome</keyword>
<dbReference type="STRING" id="48709.A0A1D2N6F4"/>
<dbReference type="PANTHER" id="PTHR17204:SF5">
    <property type="entry name" value="PRE-MRNA-PROCESSING FACTOR 39"/>
    <property type="match status" value="1"/>
</dbReference>
<evidence type="ECO:0000313" key="8">
    <source>
        <dbReference type="EMBL" id="ODN00849.1"/>
    </source>
</evidence>
<comment type="subcellular location">
    <subcellularLocation>
        <location evidence="1">Nucleus</location>
    </subcellularLocation>
</comment>
<name>A0A1D2N6F4_ORCCI</name>
<dbReference type="Pfam" id="PF23240">
    <property type="entry name" value="HAT_PRP39_N"/>
    <property type="match status" value="1"/>
</dbReference>
<feature type="region of interest" description="Disordered" evidence="7">
    <location>
        <begin position="72"/>
        <end position="181"/>
    </location>
</feature>
<dbReference type="Pfam" id="PF23241">
    <property type="entry name" value="HAT_PRP39_C"/>
    <property type="match status" value="1"/>
</dbReference>
<dbReference type="PANTHER" id="PTHR17204">
    <property type="entry name" value="PRE-MRNA PROCESSING PROTEIN PRP39-RELATED"/>
    <property type="match status" value="1"/>
</dbReference>
<evidence type="ECO:0000256" key="3">
    <source>
        <dbReference type="ARBA" id="ARBA00022737"/>
    </source>
</evidence>
<organism evidence="8 9">
    <name type="scientific">Orchesella cincta</name>
    <name type="common">Springtail</name>
    <name type="synonym">Podura cincta</name>
    <dbReference type="NCBI Taxonomy" id="48709"/>
    <lineage>
        <taxon>Eukaryota</taxon>
        <taxon>Metazoa</taxon>
        <taxon>Ecdysozoa</taxon>
        <taxon>Arthropoda</taxon>
        <taxon>Hexapoda</taxon>
        <taxon>Collembola</taxon>
        <taxon>Entomobryomorpha</taxon>
        <taxon>Entomobryoidea</taxon>
        <taxon>Orchesellidae</taxon>
        <taxon>Orchesellinae</taxon>
        <taxon>Orchesella</taxon>
    </lineage>
</organism>
<feature type="region of interest" description="Disordered" evidence="7">
    <location>
        <begin position="707"/>
        <end position="744"/>
    </location>
</feature>
<dbReference type="SUPFAM" id="SSF48452">
    <property type="entry name" value="TPR-like"/>
    <property type="match status" value="1"/>
</dbReference>
<dbReference type="EMBL" id="LJIJ01000184">
    <property type="protein sequence ID" value="ODN00849.1"/>
    <property type="molecule type" value="Genomic_DNA"/>
</dbReference>
<accession>A0A1D2N6F4</accession>
<dbReference type="OMA" id="HEQFNAV"/>
<dbReference type="FunFam" id="1.25.40.10:FF:000091">
    <property type="entry name" value="Pre-mRNA-processing factor 39"/>
    <property type="match status" value="1"/>
</dbReference>
<evidence type="ECO:0000256" key="5">
    <source>
        <dbReference type="ARBA" id="ARBA00023242"/>
    </source>
</evidence>
<evidence type="ECO:0000256" key="2">
    <source>
        <dbReference type="ARBA" id="ARBA00022664"/>
    </source>
</evidence>
<dbReference type="InterPro" id="IPR059164">
    <property type="entry name" value="HAT_PRP39_C"/>
</dbReference>
<reference evidence="8 9" key="1">
    <citation type="journal article" date="2016" name="Genome Biol. Evol.">
        <title>Gene Family Evolution Reflects Adaptation to Soil Environmental Stressors in the Genome of the Collembolan Orchesella cincta.</title>
        <authorList>
            <person name="Faddeeva-Vakhrusheva A."/>
            <person name="Derks M.F."/>
            <person name="Anvar S.Y."/>
            <person name="Agamennone V."/>
            <person name="Suring W."/>
            <person name="Smit S."/>
            <person name="van Straalen N.M."/>
            <person name="Roelofs D."/>
        </authorList>
    </citation>
    <scope>NUCLEOTIDE SEQUENCE [LARGE SCALE GENOMIC DNA]</scope>
    <source>
        <tissue evidence="8">Mixed pool</tissue>
    </source>
</reference>
<dbReference type="GO" id="GO:0071004">
    <property type="term" value="C:U2-type prespliceosome"/>
    <property type="evidence" value="ECO:0007669"/>
    <property type="project" value="TreeGrafter"/>
</dbReference>
<keyword evidence="3" id="KW-0677">Repeat</keyword>
<dbReference type="InterPro" id="IPR003107">
    <property type="entry name" value="HAT"/>
</dbReference>
<feature type="compositionally biased region" description="Polar residues" evidence="7">
    <location>
        <begin position="160"/>
        <end position="174"/>
    </location>
</feature>
<dbReference type="GO" id="GO:0000395">
    <property type="term" value="P:mRNA 5'-splice site recognition"/>
    <property type="evidence" value="ECO:0007669"/>
    <property type="project" value="TreeGrafter"/>
</dbReference>
<dbReference type="GO" id="GO:0030627">
    <property type="term" value="F:pre-mRNA 5'-splice site binding"/>
    <property type="evidence" value="ECO:0007669"/>
    <property type="project" value="TreeGrafter"/>
</dbReference>
<feature type="compositionally biased region" description="Polar residues" evidence="7">
    <location>
        <begin position="10"/>
        <end position="22"/>
    </location>
</feature>
<keyword evidence="2" id="KW-0507">mRNA processing</keyword>
<evidence type="ECO:0000256" key="4">
    <source>
        <dbReference type="ARBA" id="ARBA00023187"/>
    </source>
</evidence>
<evidence type="ECO:0000256" key="1">
    <source>
        <dbReference type="ARBA" id="ARBA00004123"/>
    </source>
</evidence>
<gene>
    <name evidence="8" type="ORF">Ocin01_05833</name>
</gene>
<keyword evidence="5" id="KW-0539">Nucleus</keyword>
<protein>
    <submittedName>
        <fullName evidence="8">Pre-mRNA-processing factor 39</fullName>
    </submittedName>
</protein>
<dbReference type="GO" id="GO:0005685">
    <property type="term" value="C:U1 snRNP"/>
    <property type="evidence" value="ECO:0007669"/>
    <property type="project" value="TreeGrafter"/>
</dbReference>
<proteinExistence type="inferred from homology"/>
<comment type="caution">
    <text evidence="8">The sequence shown here is derived from an EMBL/GenBank/DDBJ whole genome shotgun (WGS) entry which is preliminary data.</text>
</comment>
<feature type="compositionally biased region" description="Polar residues" evidence="7">
    <location>
        <begin position="119"/>
        <end position="144"/>
    </location>
</feature>
<dbReference type="GO" id="GO:0000243">
    <property type="term" value="C:commitment complex"/>
    <property type="evidence" value="ECO:0007669"/>
    <property type="project" value="TreeGrafter"/>
</dbReference>
<evidence type="ECO:0000256" key="7">
    <source>
        <dbReference type="SAM" id="MobiDB-lite"/>
    </source>
</evidence>
<sequence length="785" mass="89665">MMPSEDSTQDSETSQNMESVNGGTEEPYYAQPGEDSQSSELPGSKLEDARDGMYLQDYYNQMQFANSGVAMAGLDSDSNSRGFAPEDQSAYAEMMMQMQQGEESNNTRDSSESDKPESVNGNGSTSAEVITEGQQLSMEGSESEQSGKRKLADIEGSESPEVSNVADGSNSSESPVGPTPAKKALLEINIRKLLPDLEKHWKPVEDDPNDFQAWTYLLQYVDQEDHFNVSIQNELLAAREAYDSFLSRYPYCYGYWKKYADYEKRKGSAEDCEQVFRRGLAAISLSVDLWIHYLNYCKAAHEQQPDYIRGQYEAATQACGLEFRSDKLWEHYLQWEQEINELKNMMGVYDKIISTPTQKYLEHFQSLKDFVGKHPPEDILSLEEYTEFKTLVQSEAPEEIEGDELVEKIREKIIEKRTLVHKANEAEITARWSFEEAIKRPYFHVKPLEKGQLKMWKEYLDFEIEKGDLARVVVLFERCLIACALYEEYWIRYVKFLQSQLKHADVSDRLRDVYTRACTIHHQNKPWINLHWAAFEESNGSIDKAVEVLERLMKTLPESIHALYRLVNVERRRGNLGRCSELFETFVSQAKNKADGAHITIKYAQFLAKSLGDYEKAKRVLQEGTDMDDSTRPKVVMALVNLALDRQPVDMELVMAAFDQALQSNIAEEQKVTFAHRKIEFLEEYGNDILSIEKAHEELQSIAKALREKRANPPVDDPTKPPPAAAAGEDPSKATPNGAAPNQYSQAYGQQYNQYGNYANWNYQQPAGYAGYNQQNWSAYQGYYG</sequence>
<dbReference type="SMART" id="SM00386">
    <property type="entry name" value="HAT"/>
    <property type="match status" value="6"/>
</dbReference>
<dbReference type="OrthoDB" id="10265668at2759"/>
<comment type="similarity">
    <text evidence="6">Belongs to the PRP39 family.</text>
</comment>
<dbReference type="InterPro" id="IPR011990">
    <property type="entry name" value="TPR-like_helical_dom_sf"/>
</dbReference>
<dbReference type="Gene3D" id="1.25.40.10">
    <property type="entry name" value="Tetratricopeptide repeat domain"/>
    <property type="match status" value="2"/>
</dbReference>
<feature type="region of interest" description="Disordered" evidence="7">
    <location>
        <begin position="1"/>
        <end position="49"/>
    </location>
</feature>